<dbReference type="Gene3D" id="2.30.30.190">
    <property type="entry name" value="CAP Gly-rich-like domain"/>
    <property type="match status" value="1"/>
</dbReference>
<dbReference type="SUPFAM" id="SSF74924">
    <property type="entry name" value="Cap-Gly domain"/>
    <property type="match status" value="1"/>
</dbReference>
<dbReference type="InterPro" id="IPR036859">
    <property type="entry name" value="CAP-Gly_dom_sf"/>
</dbReference>
<sequence>MVEKFTISEEQYNQREGECQQHGFNRVDSTFPLGQDPERFVLDSVRAWKKNLLAQNAGGQESTAAAGDEAKESAAEDIKVGDRCEVRIRGAMPRRGVVSFNGKTKFKGGIWIGVTYNEPVGKNDGAVAGVRNEILQSSSTFSSRPVEK</sequence>
<evidence type="ECO:0000256" key="2">
    <source>
        <dbReference type="ARBA" id="ARBA00022490"/>
    </source>
</evidence>
<dbReference type="PROSITE" id="PS50245">
    <property type="entry name" value="CAP_GLY_2"/>
    <property type="match status" value="1"/>
</dbReference>
<keyword evidence="6" id="KW-1185">Reference proteome</keyword>
<keyword evidence="2" id="KW-0963">Cytoplasm</keyword>
<dbReference type="PANTHER" id="PTHR18916:SF85">
    <property type="entry name" value="TUBULIN-FOLDING COFACTOR B"/>
    <property type="match status" value="1"/>
</dbReference>
<evidence type="ECO:0000313" key="7">
    <source>
        <dbReference type="WBParaSite" id="HPBE_0000301501-mRNA-1"/>
    </source>
</evidence>
<feature type="region of interest" description="Disordered" evidence="3">
    <location>
        <begin position="57"/>
        <end position="76"/>
    </location>
</feature>
<dbReference type="GO" id="GO:0005938">
    <property type="term" value="C:cell cortex"/>
    <property type="evidence" value="ECO:0007669"/>
    <property type="project" value="TreeGrafter"/>
</dbReference>
<dbReference type="GO" id="GO:0051010">
    <property type="term" value="F:microtubule plus-end binding"/>
    <property type="evidence" value="ECO:0007669"/>
    <property type="project" value="TreeGrafter"/>
</dbReference>
<dbReference type="AlphaFoldDB" id="A0A183FA23"/>
<accession>A0A3P7XLJ9</accession>
<dbReference type="Proteomes" id="UP000050761">
    <property type="component" value="Unassembled WGS sequence"/>
</dbReference>
<protein>
    <submittedName>
        <fullName evidence="7">CAP-Gly domain-containing protein</fullName>
    </submittedName>
</protein>
<gene>
    <name evidence="5" type="ORF">HPBE_LOCUS3016</name>
</gene>
<dbReference type="GO" id="GO:0005634">
    <property type="term" value="C:nucleus"/>
    <property type="evidence" value="ECO:0007669"/>
    <property type="project" value="TreeGrafter"/>
</dbReference>
<accession>A0A183FA23</accession>
<dbReference type="EMBL" id="UZAH01006029">
    <property type="protein sequence ID" value="VDO30192.1"/>
    <property type="molecule type" value="Genomic_DNA"/>
</dbReference>
<evidence type="ECO:0000256" key="3">
    <source>
        <dbReference type="SAM" id="MobiDB-lite"/>
    </source>
</evidence>
<comment type="subcellular location">
    <subcellularLocation>
        <location evidence="1">Cytoplasm</location>
    </subcellularLocation>
</comment>
<reference evidence="5 6" key="1">
    <citation type="submission" date="2018-11" db="EMBL/GenBank/DDBJ databases">
        <authorList>
            <consortium name="Pathogen Informatics"/>
        </authorList>
    </citation>
    <scope>NUCLEOTIDE SEQUENCE [LARGE SCALE GENOMIC DNA]</scope>
</reference>
<proteinExistence type="predicted"/>
<evidence type="ECO:0000256" key="1">
    <source>
        <dbReference type="ARBA" id="ARBA00004496"/>
    </source>
</evidence>
<dbReference type="OrthoDB" id="5295208at2759"/>
<evidence type="ECO:0000313" key="5">
    <source>
        <dbReference type="EMBL" id="VDO30192.1"/>
    </source>
</evidence>
<dbReference type="GO" id="GO:0031122">
    <property type="term" value="P:cytoplasmic microtubule organization"/>
    <property type="evidence" value="ECO:0007669"/>
    <property type="project" value="TreeGrafter"/>
</dbReference>
<dbReference type="GO" id="GO:0035371">
    <property type="term" value="C:microtubule plus-end"/>
    <property type="evidence" value="ECO:0007669"/>
    <property type="project" value="TreeGrafter"/>
</dbReference>
<dbReference type="WBParaSite" id="HPBE_0000301501-mRNA-1">
    <property type="protein sequence ID" value="HPBE_0000301501-mRNA-1"/>
    <property type="gene ID" value="HPBE_0000301501"/>
</dbReference>
<organism evidence="6 7">
    <name type="scientific">Heligmosomoides polygyrus</name>
    <name type="common">Parasitic roundworm</name>
    <dbReference type="NCBI Taxonomy" id="6339"/>
    <lineage>
        <taxon>Eukaryota</taxon>
        <taxon>Metazoa</taxon>
        <taxon>Ecdysozoa</taxon>
        <taxon>Nematoda</taxon>
        <taxon>Chromadorea</taxon>
        <taxon>Rhabditida</taxon>
        <taxon>Rhabditina</taxon>
        <taxon>Rhabditomorpha</taxon>
        <taxon>Strongyloidea</taxon>
        <taxon>Heligmosomidae</taxon>
        <taxon>Heligmosomoides</taxon>
    </lineage>
</organism>
<dbReference type="Pfam" id="PF01302">
    <property type="entry name" value="CAP_GLY"/>
    <property type="match status" value="1"/>
</dbReference>
<reference evidence="7" key="2">
    <citation type="submission" date="2019-09" db="UniProtKB">
        <authorList>
            <consortium name="WormBaseParasite"/>
        </authorList>
    </citation>
    <scope>IDENTIFICATION</scope>
</reference>
<evidence type="ECO:0000259" key="4">
    <source>
        <dbReference type="PROSITE" id="PS50245"/>
    </source>
</evidence>
<evidence type="ECO:0000313" key="6">
    <source>
        <dbReference type="Proteomes" id="UP000050761"/>
    </source>
</evidence>
<dbReference type="InterPro" id="IPR000938">
    <property type="entry name" value="CAP-Gly_domain"/>
</dbReference>
<dbReference type="PANTHER" id="PTHR18916">
    <property type="entry name" value="DYNACTIN 1-RELATED MICROTUBULE-BINDING"/>
    <property type="match status" value="1"/>
</dbReference>
<name>A0A183FA23_HELPZ</name>
<feature type="domain" description="CAP-Gly" evidence="4">
    <location>
        <begin position="102"/>
        <end position="131"/>
    </location>
</feature>
<dbReference type="SMART" id="SM01052">
    <property type="entry name" value="CAP_GLY"/>
    <property type="match status" value="1"/>
</dbReference>